<feature type="region of interest" description="Disordered" evidence="1">
    <location>
        <begin position="312"/>
        <end position="336"/>
    </location>
</feature>
<reference evidence="3" key="2">
    <citation type="submission" date="2020-09" db="EMBL/GenBank/DDBJ databases">
        <title>Reference genome assembly for Australian Ascochyta lentis isolate Al4.</title>
        <authorList>
            <person name="Lee R.C."/>
            <person name="Farfan-Caceres L.M."/>
            <person name="Debler J.W."/>
            <person name="Williams A.H."/>
            <person name="Henares B.M."/>
        </authorList>
    </citation>
    <scope>NUCLEOTIDE SEQUENCE</scope>
    <source>
        <strain evidence="3">Al4</strain>
    </source>
</reference>
<dbReference type="Proteomes" id="UP000651452">
    <property type="component" value="Unassembled WGS sequence"/>
</dbReference>
<feature type="region of interest" description="Disordered" evidence="1">
    <location>
        <begin position="234"/>
        <end position="277"/>
    </location>
</feature>
<feature type="chain" id="PRO_5034347704" evidence="2">
    <location>
        <begin position="21"/>
        <end position="353"/>
    </location>
</feature>
<reference evidence="3" key="1">
    <citation type="submission" date="2018-12" db="EMBL/GenBank/DDBJ databases">
        <authorList>
            <person name="Syme R.A."/>
            <person name="Farfan-Caceres L."/>
            <person name="Lichtenzveig J."/>
        </authorList>
    </citation>
    <scope>NUCLEOTIDE SEQUENCE</scope>
    <source>
        <strain evidence="3">Al4</strain>
    </source>
</reference>
<evidence type="ECO:0000313" key="3">
    <source>
        <dbReference type="EMBL" id="KAF9698363.1"/>
    </source>
</evidence>
<feature type="compositionally biased region" description="Low complexity" evidence="1">
    <location>
        <begin position="234"/>
        <end position="243"/>
    </location>
</feature>
<dbReference type="SUPFAM" id="SSF49777">
    <property type="entry name" value="PEBP-like"/>
    <property type="match status" value="1"/>
</dbReference>
<dbReference type="EMBL" id="RZGK01000006">
    <property type="protein sequence ID" value="KAF9698363.1"/>
    <property type="molecule type" value="Genomic_DNA"/>
</dbReference>
<sequence length="353" mass="35985">MALRFFQHITVAALLSTTLAQTPNIIPSDLSAGFNNKEVQVSFSAQAVDGFASGTTFEKDAVATEPTFALGDSNGISPSTRYTLVMVDTTCTNARKLHYARSNFKFSFSGGTNIETDSPALLDYKAPGALGEQGDDRQYVFLMYTNPQRREFAEMQLPGEDDVFDAKKFQDDNGLKDPVAGVGMVVKLGGTADCAGGDANQVPSGLPTAAPTSSSADVASSAIAISSAVATSSAATRAPSATTLPQTSNQAGSAPLPSSTLSGSGRQSDSAATSAVQTSIPVASSSALQTGEAEPTSAASIATLSTARASVIASPTTSGPPLEQTANAGPSTSTGRSAFMVPAVMLAGALSWW</sequence>
<evidence type="ECO:0000256" key="2">
    <source>
        <dbReference type="SAM" id="SignalP"/>
    </source>
</evidence>
<feature type="compositionally biased region" description="Polar residues" evidence="1">
    <location>
        <begin position="244"/>
        <end position="277"/>
    </location>
</feature>
<dbReference type="InterPro" id="IPR035810">
    <property type="entry name" value="PEBP_euk"/>
</dbReference>
<evidence type="ECO:0000256" key="1">
    <source>
        <dbReference type="SAM" id="MobiDB-lite"/>
    </source>
</evidence>
<dbReference type="Gene3D" id="3.90.280.10">
    <property type="entry name" value="PEBP-like"/>
    <property type="match status" value="1"/>
</dbReference>
<dbReference type="InterPro" id="IPR036610">
    <property type="entry name" value="PEBP-like_sf"/>
</dbReference>
<feature type="compositionally biased region" description="Polar residues" evidence="1">
    <location>
        <begin position="313"/>
        <end position="336"/>
    </location>
</feature>
<dbReference type="CDD" id="cd00866">
    <property type="entry name" value="PEBP_euk"/>
    <property type="match status" value="1"/>
</dbReference>
<proteinExistence type="predicted"/>
<dbReference type="OrthoDB" id="5231984at2759"/>
<name>A0A8H7MK88_9PLEO</name>
<accession>A0A8H7MK88</accession>
<feature type="signal peptide" evidence="2">
    <location>
        <begin position="1"/>
        <end position="20"/>
    </location>
</feature>
<keyword evidence="2" id="KW-0732">Signal</keyword>
<dbReference type="AlphaFoldDB" id="A0A8H7MK88"/>
<comment type="caution">
    <text evidence="3">The sequence shown here is derived from an EMBL/GenBank/DDBJ whole genome shotgun (WGS) entry which is preliminary data.</text>
</comment>
<organism evidence="3 4">
    <name type="scientific">Ascochyta lentis</name>
    <dbReference type="NCBI Taxonomy" id="205686"/>
    <lineage>
        <taxon>Eukaryota</taxon>
        <taxon>Fungi</taxon>
        <taxon>Dikarya</taxon>
        <taxon>Ascomycota</taxon>
        <taxon>Pezizomycotina</taxon>
        <taxon>Dothideomycetes</taxon>
        <taxon>Pleosporomycetidae</taxon>
        <taxon>Pleosporales</taxon>
        <taxon>Pleosporineae</taxon>
        <taxon>Didymellaceae</taxon>
        <taxon>Ascochyta</taxon>
    </lineage>
</organism>
<evidence type="ECO:0000313" key="4">
    <source>
        <dbReference type="Proteomes" id="UP000651452"/>
    </source>
</evidence>
<gene>
    <name evidence="3" type="ORF">EKO04_003705</name>
</gene>
<protein>
    <submittedName>
        <fullName evidence="3">Uncharacterized protein</fullName>
    </submittedName>
</protein>
<keyword evidence="4" id="KW-1185">Reference proteome</keyword>